<dbReference type="EMBL" id="PGEZ01000001">
    <property type="protein sequence ID" value="PJJ58196.1"/>
    <property type="molecule type" value="Genomic_DNA"/>
</dbReference>
<keyword evidence="1" id="KW-0812">Transmembrane</keyword>
<organism evidence="2 3">
    <name type="scientific">Mumia flava</name>
    <dbReference type="NCBI Taxonomy" id="1348852"/>
    <lineage>
        <taxon>Bacteria</taxon>
        <taxon>Bacillati</taxon>
        <taxon>Actinomycetota</taxon>
        <taxon>Actinomycetes</taxon>
        <taxon>Propionibacteriales</taxon>
        <taxon>Nocardioidaceae</taxon>
        <taxon>Mumia</taxon>
    </lineage>
</organism>
<reference evidence="2 3" key="1">
    <citation type="submission" date="2017-11" db="EMBL/GenBank/DDBJ databases">
        <title>Genomic Encyclopedia of Archaeal and Bacterial Type Strains, Phase II (KMG-II): From Individual Species to Whole Genera.</title>
        <authorList>
            <person name="Goeker M."/>
        </authorList>
    </citation>
    <scope>NUCLEOTIDE SEQUENCE [LARGE SCALE GENOMIC DNA]</scope>
    <source>
        <strain evidence="2 3">DSM 27763</strain>
    </source>
</reference>
<evidence type="ECO:0000313" key="3">
    <source>
        <dbReference type="Proteomes" id="UP000230842"/>
    </source>
</evidence>
<evidence type="ECO:0000313" key="2">
    <source>
        <dbReference type="EMBL" id="PJJ58196.1"/>
    </source>
</evidence>
<proteinExistence type="predicted"/>
<dbReference type="RefSeq" id="WP_039339810.1">
    <property type="nucleotide sequence ID" value="NZ_PGEZ01000001.1"/>
</dbReference>
<keyword evidence="1" id="KW-0472">Membrane</keyword>
<keyword evidence="3" id="KW-1185">Reference proteome</keyword>
<dbReference type="Proteomes" id="UP000230842">
    <property type="component" value="Unassembled WGS sequence"/>
</dbReference>
<accession>A0A0B2BVF0</accession>
<evidence type="ECO:0000256" key="1">
    <source>
        <dbReference type="SAM" id="Phobius"/>
    </source>
</evidence>
<name>A0A0B2BVF0_9ACTN</name>
<feature type="transmembrane region" description="Helical" evidence="1">
    <location>
        <begin position="75"/>
        <end position="94"/>
    </location>
</feature>
<comment type="caution">
    <text evidence="2">The sequence shown here is derived from an EMBL/GenBank/DDBJ whole genome shotgun (WGS) entry which is preliminary data.</text>
</comment>
<keyword evidence="1" id="KW-1133">Transmembrane helix</keyword>
<protein>
    <submittedName>
        <fullName evidence="2">Uncharacterized protein</fullName>
    </submittedName>
</protein>
<sequence length="137" mass="13955">MNQPTTTSLPRRPAGGHFARFASACVVLLVTYGIYAVIGPAGPLATVVTVLALLGAGGLVLGLADESTATDGTHYAAWAAVAVLACWLGTAARYSPGAEGIDISVLDDAVYLTPLLALPFYAGIALGIAMGRSMRHL</sequence>
<dbReference type="AlphaFoldDB" id="A0A0B2BVF0"/>
<feature type="transmembrane region" description="Helical" evidence="1">
    <location>
        <begin position="109"/>
        <end position="131"/>
    </location>
</feature>
<feature type="transmembrane region" description="Helical" evidence="1">
    <location>
        <begin position="21"/>
        <end position="38"/>
    </location>
</feature>
<gene>
    <name evidence="2" type="ORF">CLV56_2442</name>
</gene>
<feature type="transmembrane region" description="Helical" evidence="1">
    <location>
        <begin position="44"/>
        <end position="63"/>
    </location>
</feature>